<feature type="domain" description="Calcineurin-like phosphoesterase" evidence="8">
    <location>
        <begin position="1"/>
        <end position="252"/>
    </location>
</feature>
<dbReference type="Gene3D" id="3.60.21.10">
    <property type="match status" value="1"/>
</dbReference>
<evidence type="ECO:0000256" key="2">
    <source>
        <dbReference type="ARBA" id="ARBA00013365"/>
    </source>
</evidence>
<dbReference type="SUPFAM" id="SSF56300">
    <property type="entry name" value="Metallo-dependent phosphatases"/>
    <property type="match status" value="1"/>
</dbReference>
<dbReference type="Pfam" id="PF00149">
    <property type="entry name" value="Metallophos"/>
    <property type="match status" value="1"/>
</dbReference>
<keyword evidence="5 6" id="KW-0269">Exonuclease</keyword>
<comment type="function">
    <text evidence="6">SbcCD cleaves DNA hairpin structures. These structures can inhibit DNA replication and are intermediates in certain DNA recombination reactions. The complex acts as a 3'-&gt;5' double strand exonuclease that can open hairpins. It also has a 5' single-strand endonuclease activity.</text>
</comment>
<dbReference type="GO" id="GO:0004519">
    <property type="term" value="F:endonuclease activity"/>
    <property type="evidence" value="ECO:0007669"/>
    <property type="project" value="UniProtKB-KW"/>
</dbReference>
<proteinExistence type="inferred from homology"/>
<dbReference type="EMBL" id="JAAIIF010000007">
    <property type="protein sequence ID" value="NMM95940.1"/>
    <property type="molecule type" value="Genomic_DNA"/>
</dbReference>
<keyword evidence="4 6" id="KW-0378">Hydrolase</keyword>
<comment type="similarity">
    <text evidence="1 6">Belongs to the SbcD family.</text>
</comment>
<reference evidence="9 10" key="1">
    <citation type="submission" date="2020-02" db="EMBL/GenBank/DDBJ databases">
        <title>Characterization of phylogenetic diversity of novel bifidobacterial species isolated in Czech ZOOs.</title>
        <authorList>
            <person name="Lugli G.A."/>
            <person name="Vera N.B."/>
            <person name="Ventura M."/>
        </authorList>
    </citation>
    <scope>NUCLEOTIDE SEQUENCE [LARGE SCALE GENOMIC DNA]</scope>
    <source>
        <strain evidence="9 10">DSM 109960</strain>
    </source>
</reference>
<dbReference type="InterPro" id="IPR041796">
    <property type="entry name" value="Mre11_N"/>
</dbReference>
<dbReference type="PANTHER" id="PTHR30337">
    <property type="entry name" value="COMPONENT OF ATP-DEPENDENT DSDNA EXONUCLEASE"/>
    <property type="match status" value="1"/>
</dbReference>
<feature type="region of interest" description="Disordered" evidence="7">
    <location>
        <begin position="439"/>
        <end position="473"/>
    </location>
</feature>
<sequence>MRVLHTSDWHIGRRFKGIDLLEWQRKALEWLIGIIGSEQVDVLCVAGDVYDSPRPSTEAVRLFNGIFATLGNMEVNGHPLEIIFTPGNHDSADRLGTGAALMRPNVHMRCDIEAIGEPVVVTVGGEKLAVYALPYLDPDLSRPVLQGMLDGRDGPLCAYDEQERDEDGHVHIARSHEGVMKAAMQCVVNDLAKRRAENPALAAILMAHAFVSGAQPSDSERNISVGGVDSVPAALFANSGLDYLALGHLHRPQNLTIAQLDRSESIFHESRTPQARYSGSLLAYSFSEARTPPAVGNGKSVVLLDLDAARAAETGGNAVRAIRTLDVQSGEPAFVQIDGTLDEVLGPLADEYGEDWVSITIRLSEYPHGLYQRIDAKYAHALEKNPVYTVRDASAARTMADMRTATDEMDVLTGFVRYSLGREARDDERSVLAKAVEAVRSQGTEHAGGTGTREQTKPARGIAGMQQKEGRER</sequence>
<keyword evidence="6" id="KW-0255">Endonuclease</keyword>
<organism evidence="9 10">
    <name type="scientific">Bifidobacterium erythrocebi</name>
    <dbReference type="NCBI Taxonomy" id="2675325"/>
    <lineage>
        <taxon>Bacteria</taxon>
        <taxon>Bacillati</taxon>
        <taxon>Actinomycetota</taxon>
        <taxon>Actinomycetes</taxon>
        <taxon>Bifidobacteriales</taxon>
        <taxon>Bifidobacteriaceae</taxon>
        <taxon>Bifidobacterium</taxon>
    </lineage>
</organism>
<dbReference type="InterPro" id="IPR050535">
    <property type="entry name" value="DNA_Repair-Maintenance_Comp"/>
</dbReference>
<evidence type="ECO:0000256" key="3">
    <source>
        <dbReference type="ARBA" id="ARBA00022722"/>
    </source>
</evidence>
<dbReference type="GO" id="GO:0008408">
    <property type="term" value="F:3'-5' exonuclease activity"/>
    <property type="evidence" value="ECO:0007669"/>
    <property type="project" value="InterPro"/>
</dbReference>
<dbReference type="NCBIfam" id="TIGR00619">
    <property type="entry name" value="sbcd"/>
    <property type="match status" value="1"/>
</dbReference>
<name>A0A7Y0HT84_9BIFI</name>
<dbReference type="InterPro" id="IPR029052">
    <property type="entry name" value="Metallo-depent_PP-like"/>
</dbReference>
<dbReference type="InterPro" id="IPR004593">
    <property type="entry name" value="SbcD"/>
</dbReference>
<keyword evidence="3 6" id="KW-0540">Nuclease</keyword>
<dbReference type="AlphaFoldDB" id="A0A7Y0HT84"/>
<evidence type="ECO:0000259" key="8">
    <source>
        <dbReference type="Pfam" id="PF00149"/>
    </source>
</evidence>
<dbReference type="PANTHER" id="PTHR30337:SF0">
    <property type="entry name" value="NUCLEASE SBCCD SUBUNIT D"/>
    <property type="match status" value="1"/>
</dbReference>
<evidence type="ECO:0000256" key="5">
    <source>
        <dbReference type="ARBA" id="ARBA00022839"/>
    </source>
</evidence>
<dbReference type="CDD" id="cd00840">
    <property type="entry name" value="MPP_Mre11_N"/>
    <property type="match status" value="1"/>
</dbReference>
<comment type="caution">
    <text evidence="9">The sequence shown here is derived from an EMBL/GenBank/DDBJ whole genome shotgun (WGS) entry which is preliminary data.</text>
</comment>
<protein>
    <recommendedName>
        <fullName evidence="2 6">Nuclease SbcCD subunit D</fullName>
    </recommendedName>
</protein>
<comment type="subunit">
    <text evidence="6">Heterodimer of SbcC and SbcD.</text>
</comment>
<evidence type="ECO:0000313" key="9">
    <source>
        <dbReference type="EMBL" id="NMM95940.1"/>
    </source>
</evidence>
<dbReference type="Proteomes" id="UP000529710">
    <property type="component" value="Unassembled WGS sequence"/>
</dbReference>
<accession>A0A7Y0HT84</accession>
<keyword evidence="10" id="KW-1185">Reference proteome</keyword>
<evidence type="ECO:0000256" key="6">
    <source>
        <dbReference type="RuleBase" id="RU363069"/>
    </source>
</evidence>
<evidence type="ECO:0000256" key="1">
    <source>
        <dbReference type="ARBA" id="ARBA00010555"/>
    </source>
</evidence>
<dbReference type="InterPro" id="IPR004843">
    <property type="entry name" value="Calcineurin-like_PHP"/>
</dbReference>
<gene>
    <name evidence="6" type="primary">sbcD</name>
    <name evidence="9" type="ORF">G1C98_0676</name>
</gene>
<dbReference type="RefSeq" id="WP_169079285.1">
    <property type="nucleotide sequence ID" value="NZ_JAAIIF010000007.1"/>
</dbReference>
<evidence type="ECO:0000256" key="7">
    <source>
        <dbReference type="SAM" id="MobiDB-lite"/>
    </source>
</evidence>
<evidence type="ECO:0000313" key="10">
    <source>
        <dbReference type="Proteomes" id="UP000529710"/>
    </source>
</evidence>
<evidence type="ECO:0000256" key="4">
    <source>
        <dbReference type="ARBA" id="ARBA00022801"/>
    </source>
</evidence>
<dbReference type="GO" id="GO:0006260">
    <property type="term" value="P:DNA replication"/>
    <property type="evidence" value="ECO:0007669"/>
    <property type="project" value="UniProtKB-KW"/>
</dbReference>
<keyword evidence="6" id="KW-0233">DNA recombination</keyword>
<keyword evidence="6" id="KW-0235">DNA replication</keyword>
<dbReference type="GO" id="GO:0006310">
    <property type="term" value="P:DNA recombination"/>
    <property type="evidence" value="ECO:0007669"/>
    <property type="project" value="UniProtKB-KW"/>
</dbReference>